<gene>
    <name evidence="2" type="ordered locus">Tresu_2521</name>
</gene>
<dbReference type="GeneID" id="302999632"/>
<evidence type="ECO:0000313" key="3">
    <source>
        <dbReference type="Proteomes" id="UP000006852"/>
    </source>
</evidence>
<dbReference type="KEGG" id="tsu:Tresu_2521"/>
<dbReference type="SUPFAM" id="SSF101498">
    <property type="entry name" value="Anti-sigma factor FlgM"/>
    <property type="match status" value="1"/>
</dbReference>
<protein>
    <submittedName>
        <fullName evidence="2">Anti-sigma-28 factor FlgM family protein</fullName>
    </submittedName>
</protein>
<dbReference type="InterPro" id="IPR035890">
    <property type="entry name" value="Anti-sigma-28_factor_FlgM_sf"/>
</dbReference>
<dbReference type="InterPro" id="IPR031316">
    <property type="entry name" value="FlgM_C"/>
</dbReference>
<evidence type="ECO:0000259" key="1">
    <source>
        <dbReference type="Pfam" id="PF04316"/>
    </source>
</evidence>
<proteinExistence type="predicted"/>
<reference evidence="2 3" key="1">
    <citation type="journal article" date="2011" name="Stand. Genomic Sci.">
        <title>Complete genome sequence of Treponema succinifaciens type strain (6091).</title>
        <authorList>
            <person name="Han C."/>
            <person name="Gronow S."/>
            <person name="Teshima H."/>
            <person name="Lapidus A."/>
            <person name="Nolan M."/>
            <person name="Lucas S."/>
            <person name="Hammon N."/>
            <person name="Deshpande S."/>
            <person name="Cheng J.F."/>
            <person name="Zeytun A."/>
            <person name="Tapia R."/>
            <person name="Goodwin L."/>
            <person name="Pitluck S."/>
            <person name="Liolios K."/>
            <person name="Pagani I."/>
            <person name="Ivanova N."/>
            <person name="Mavromatis K."/>
            <person name="Mikhailova N."/>
            <person name="Huntemann M."/>
            <person name="Pati A."/>
            <person name="Chen A."/>
            <person name="Palaniappan K."/>
            <person name="Land M."/>
            <person name="Hauser L."/>
            <person name="Brambilla E.M."/>
            <person name="Rohde M."/>
            <person name="Goker M."/>
            <person name="Woyke T."/>
            <person name="Bristow J."/>
            <person name="Eisen J.A."/>
            <person name="Markowitz V."/>
            <person name="Hugenholtz P."/>
            <person name="Kyrpides N.C."/>
            <person name="Klenk H.P."/>
            <person name="Detter J.C."/>
        </authorList>
    </citation>
    <scope>NUCLEOTIDE SEQUENCE [LARGE SCALE GENOMIC DNA]</scope>
    <source>
        <strain evidence="3">ATCC 33096 / DSM 2489 / 6091</strain>
    </source>
</reference>
<dbReference type="EMBL" id="CP002631">
    <property type="protein sequence ID" value="AEB15383.1"/>
    <property type="molecule type" value="Genomic_DNA"/>
</dbReference>
<dbReference type="Pfam" id="PF04316">
    <property type="entry name" value="FlgM"/>
    <property type="match status" value="1"/>
</dbReference>
<accession>F2NWR4</accession>
<dbReference type="AlphaFoldDB" id="F2NWR4"/>
<name>F2NWR4_TRES6</name>
<dbReference type="STRING" id="869209.Tresu_2521"/>
<keyword evidence="3" id="KW-1185">Reference proteome</keyword>
<dbReference type="eggNOG" id="ENOG5031CXM">
    <property type="taxonomic scope" value="Bacteria"/>
</dbReference>
<evidence type="ECO:0000313" key="2">
    <source>
        <dbReference type="EMBL" id="AEB15383.1"/>
    </source>
</evidence>
<reference evidence="3" key="2">
    <citation type="submission" date="2011-04" db="EMBL/GenBank/DDBJ databases">
        <title>The complete genome of chromosome of Treponema succinifaciens DSM 2489.</title>
        <authorList>
            <person name="Lucas S."/>
            <person name="Copeland A."/>
            <person name="Lapidus A."/>
            <person name="Bruce D."/>
            <person name="Goodwin L."/>
            <person name="Pitluck S."/>
            <person name="Peters L."/>
            <person name="Kyrpides N."/>
            <person name="Mavromatis K."/>
            <person name="Ivanova N."/>
            <person name="Ovchinnikova G."/>
            <person name="Teshima H."/>
            <person name="Detter J.C."/>
            <person name="Tapia R."/>
            <person name="Han C."/>
            <person name="Land M."/>
            <person name="Hauser L."/>
            <person name="Markowitz V."/>
            <person name="Cheng J.-F."/>
            <person name="Hugenholtz P."/>
            <person name="Woyke T."/>
            <person name="Wu D."/>
            <person name="Gronow S."/>
            <person name="Wellnitz S."/>
            <person name="Brambilla E."/>
            <person name="Klenk H.-P."/>
            <person name="Eisen J.A."/>
        </authorList>
    </citation>
    <scope>NUCLEOTIDE SEQUENCE [LARGE SCALE GENOMIC DNA]</scope>
    <source>
        <strain evidence="3">ATCC 33096 / DSM 2489 / 6091</strain>
    </source>
</reference>
<dbReference type="OrthoDB" id="361428at2"/>
<sequence>MMINKISEVNALNSLQNTKRSNNVAGSQYVSDEISVSDEAKAMAEAMFMNKVAEETPDVRSELVEQIKLKIQDPNYLNEATIAATADQILSAYGL</sequence>
<dbReference type="RefSeq" id="WP_013702634.1">
    <property type="nucleotide sequence ID" value="NC_015385.1"/>
</dbReference>
<dbReference type="Proteomes" id="UP000006852">
    <property type="component" value="Chromosome"/>
</dbReference>
<dbReference type="HOGENOM" id="CLU_184596_0_0_12"/>
<organism evidence="2 3">
    <name type="scientific">Treponema succinifaciens (strain ATCC 33096 / DSM 2489 / 6091)</name>
    <dbReference type="NCBI Taxonomy" id="869209"/>
    <lineage>
        <taxon>Bacteria</taxon>
        <taxon>Pseudomonadati</taxon>
        <taxon>Spirochaetota</taxon>
        <taxon>Spirochaetia</taxon>
        <taxon>Spirochaetales</taxon>
        <taxon>Treponemataceae</taxon>
        <taxon>Treponema</taxon>
    </lineage>
</organism>
<feature type="domain" description="Anti-sigma-28 factor FlgM C-terminal" evidence="1">
    <location>
        <begin position="32"/>
        <end position="90"/>
    </location>
</feature>